<feature type="transmembrane region" description="Helical" evidence="7">
    <location>
        <begin position="12"/>
        <end position="41"/>
    </location>
</feature>
<evidence type="ECO:0000313" key="9">
    <source>
        <dbReference type="EMBL" id="KAJ5085487.1"/>
    </source>
</evidence>
<dbReference type="InterPro" id="IPR020846">
    <property type="entry name" value="MFS_dom"/>
</dbReference>
<comment type="caution">
    <text evidence="9">The sequence shown here is derived from an EMBL/GenBank/DDBJ whole genome shotgun (WGS) entry which is preliminary data.</text>
</comment>
<organism evidence="9 10">
    <name type="scientific">Penicillium argentinense</name>
    <dbReference type="NCBI Taxonomy" id="1131581"/>
    <lineage>
        <taxon>Eukaryota</taxon>
        <taxon>Fungi</taxon>
        <taxon>Dikarya</taxon>
        <taxon>Ascomycota</taxon>
        <taxon>Pezizomycotina</taxon>
        <taxon>Eurotiomycetes</taxon>
        <taxon>Eurotiomycetidae</taxon>
        <taxon>Eurotiales</taxon>
        <taxon>Aspergillaceae</taxon>
        <taxon>Penicillium</taxon>
    </lineage>
</organism>
<evidence type="ECO:0000256" key="6">
    <source>
        <dbReference type="SAM" id="MobiDB-lite"/>
    </source>
</evidence>
<dbReference type="InterPro" id="IPR036259">
    <property type="entry name" value="MFS_trans_sf"/>
</dbReference>
<keyword evidence="4 7" id="KW-1133">Transmembrane helix</keyword>
<gene>
    <name evidence="9" type="ORF">N7532_010258</name>
</gene>
<reference evidence="9" key="1">
    <citation type="submission" date="2022-11" db="EMBL/GenBank/DDBJ databases">
        <authorList>
            <person name="Petersen C."/>
        </authorList>
    </citation>
    <scope>NUCLEOTIDE SEQUENCE</scope>
    <source>
        <strain evidence="9">IBT 30761</strain>
    </source>
</reference>
<evidence type="ECO:0000313" key="10">
    <source>
        <dbReference type="Proteomes" id="UP001149074"/>
    </source>
</evidence>
<dbReference type="PROSITE" id="PS50850">
    <property type="entry name" value="MFS"/>
    <property type="match status" value="1"/>
</dbReference>
<feature type="transmembrane region" description="Helical" evidence="7">
    <location>
        <begin position="385"/>
        <end position="406"/>
    </location>
</feature>
<feature type="transmembrane region" description="Helical" evidence="7">
    <location>
        <begin position="244"/>
        <end position="261"/>
    </location>
</feature>
<keyword evidence="10" id="KW-1185">Reference proteome</keyword>
<dbReference type="CDD" id="cd17325">
    <property type="entry name" value="MFS_MdtG_SLC18_like"/>
    <property type="match status" value="1"/>
</dbReference>
<dbReference type="GO" id="GO:0022857">
    <property type="term" value="F:transmembrane transporter activity"/>
    <property type="evidence" value="ECO:0007669"/>
    <property type="project" value="InterPro"/>
</dbReference>
<feature type="transmembrane region" description="Helical" evidence="7">
    <location>
        <begin position="109"/>
        <end position="132"/>
    </location>
</feature>
<feature type="transmembrane region" description="Helical" evidence="7">
    <location>
        <begin position="273"/>
        <end position="297"/>
    </location>
</feature>
<evidence type="ECO:0000256" key="3">
    <source>
        <dbReference type="ARBA" id="ARBA00022692"/>
    </source>
</evidence>
<evidence type="ECO:0000259" key="8">
    <source>
        <dbReference type="PROSITE" id="PS50850"/>
    </source>
</evidence>
<evidence type="ECO:0000256" key="4">
    <source>
        <dbReference type="ARBA" id="ARBA00022989"/>
    </source>
</evidence>
<proteinExistence type="predicted"/>
<accession>A0A9W9JYC6</accession>
<feature type="transmembrane region" description="Helical" evidence="7">
    <location>
        <begin position="172"/>
        <end position="189"/>
    </location>
</feature>
<dbReference type="Proteomes" id="UP001149074">
    <property type="component" value="Unassembled WGS sequence"/>
</dbReference>
<dbReference type="Pfam" id="PF07690">
    <property type="entry name" value="MFS_1"/>
    <property type="match status" value="1"/>
</dbReference>
<feature type="transmembrane region" description="Helical" evidence="7">
    <location>
        <begin position="53"/>
        <end position="73"/>
    </location>
</feature>
<dbReference type="PANTHER" id="PTHR23506">
    <property type="entry name" value="GH10249P"/>
    <property type="match status" value="1"/>
</dbReference>
<sequence length="446" mass="47815">MPWLYEFRSSETFIVLVVAIAIFTDTFIYGMVVPIIPVALVERAGAREEDAQSWVSIMLAVYGGTLLIGSPLFGWFADHTRFRRLPFIIGLIALGASTFLFVIARSMPILIIARGLQGLSAAAVWVVGLAIVSDNVPTDRVGEATGYTTIALTWGFLLGPTIGGIMYEKVGFYWTFAMPAALIVVDVLLRFAMIEASEATEHDRNMRAENEHAPLLRSRSNESDTESTTEQPATIFDLLKSPRLPLACIATLVMAVVFSALETTLPLYVMETFNWSSAGAGLIFVASSIPSFLGVHIGKMIPHLGVRLLATSAFLVASIAWILMRLVTHSTTNDVILLTALLLIEGLAIVTVEVTSTTEASAVVADYEEENPGVFGDKSPVAQAYALFNMAFAGGQLLGPILAGGMRVHTGWSGMTLILGVICAVTAVPLGLFSGPRRRGGEVGGE</sequence>
<evidence type="ECO:0000256" key="5">
    <source>
        <dbReference type="ARBA" id="ARBA00023136"/>
    </source>
</evidence>
<dbReference type="Gene3D" id="1.20.1250.20">
    <property type="entry name" value="MFS general substrate transporter like domains"/>
    <property type="match status" value="1"/>
</dbReference>
<keyword evidence="3 7" id="KW-0812">Transmembrane</keyword>
<feature type="transmembrane region" description="Helical" evidence="7">
    <location>
        <begin position="144"/>
        <end position="166"/>
    </location>
</feature>
<feature type="transmembrane region" description="Helical" evidence="7">
    <location>
        <begin position="412"/>
        <end position="433"/>
    </location>
</feature>
<dbReference type="EMBL" id="JAPQKI010000010">
    <property type="protein sequence ID" value="KAJ5085487.1"/>
    <property type="molecule type" value="Genomic_DNA"/>
</dbReference>
<dbReference type="GO" id="GO:0016020">
    <property type="term" value="C:membrane"/>
    <property type="evidence" value="ECO:0007669"/>
    <property type="project" value="UniProtKB-SubCell"/>
</dbReference>
<dbReference type="InterPro" id="IPR011701">
    <property type="entry name" value="MFS"/>
</dbReference>
<feature type="compositionally biased region" description="Basic and acidic residues" evidence="6">
    <location>
        <begin position="202"/>
        <end position="222"/>
    </location>
</feature>
<feature type="transmembrane region" description="Helical" evidence="7">
    <location>
        <begin position="304"/>
        <end position="323"/>
    </location>
</feature>
<feature type="region of interest" description="Disordered" evidence="6">
    <location>
        <begin position="202"/>
        <end position="228"/>
    </location>
</feature>
<evidence type="ECO:0000256" key="1">
    <source>
        <dbReference type="ARBA" id="ARBA00004141"/>
    </source>
</evidence>
<comment type="subcellular location">
    <subcellularLocation>
        <location evidence="1">Membrane</location>
        <topology evidence="1">Multi-pass membrane protein</topology>
    </subcellularLocation>
</comment>
<dbReference type="RefSeq" id="XP_056470165.1">
    <property type="nucleotide sequence ID" value="XM_056622749.1"/>
</dbReference>
<evidence type="ECO:0000256" key="2">
    <source>
        <dbReference type="ARBA" id="ARBA00022448"/>
    </source>
</evidence>
<reference evidence="9" key="2">
    <citation type="journal article" date="2023" name="IMA Fungus">
        <title>Comparative genomic study of the Penicillium genus elucidates a diverse pangenome and 15 lateral gene transfer events.</title>
        <authorList>
            <person name="Petersen C."/>
            <person name="Sorensen T."/>
            <person name="Nielsen M.R."/>
            <person name="Sondergaard T.E."/>
            <person name="Sorensen J.L."/>
            <person name="Fitzpatrick D.A."/>
            <person name="Frisvad J.C."/>
            <person name="Nielsen K.L."/>
        </authorList>
    </citation>
    <scope>NUCLEOTIDE SEQUENCE</scope>
    <source>
        <strain evidence="9">IBT 30761</strain>
    </source>
</reference>
<dbReference type="OrthoDB" id="5086884at2759"/>
<dbReference type="GeneID" id="81361728"/>
<feature type="transmembrane region" description="Helical" evidence="7">
    <location>
        <begin position="85"/>
        <end position="103"/>
    </location>
</feature>
<dbReference type="InterPro" id="IPR050930">
    <property type="entry name" value="MFS_Vesicular_Transporter"/>
</dbReference>
<name>A0A9W9JYC6_9EURO</name>
<protein>
    <recommendedName>
        <fullName evidence="8">Major facilitator superfamily (MFS) profile domain-containing protein</fullName>
    </recommendedName>
</protein>
<evidence type="ECO:0000256" key="7">
    <source>
        <dbReference type="SAM" id="Phobius"/>
    </source>
</evidence>
<dbReference type="AlphaFoldDB" id="A0A9W9JYC6"/>
<keyword evidence="5 7" id="KW-0472">Membrane</keyword>
<keyword evidence="2" id="KW-0813">Transport</keyword>
<feature type="domain" description="Major facilitator superfamily (MFS) profile" evidence="8">
    <location>
        <begin position="14"/>
        <end position="438"/>
    </location>
</feature>
<dbReference type="PANTHER" id="PTHR23506:SF23">
    <property type="entry name" value="GH10249P"/>
    <property type="match status" value="1"/>
</dbReference>
<dbReference type="SUPFAM" id="SSF103473">
    <property type="entry name" value="MFS general substrate transporter"/>
    <property type="match status" value="1"/>
</dbReference>